<organism evidence="2 3">
    <name type="scientific">Caenorhabditis japonica</name>
    <dbReference type="NCBI Taxonomy" id="281687"/>
    <lineage>
        <taxon>Eukaryota</taxon>
        <taxon>Metazoa</taxon>
        <taxon>Ecdysozoa</taxon>
        <taxon>Nematoda</taxon>
        <taxon>Chromadorea</taxon>
        <taxon>Rhabditida</taxon>
        <taxon>Rhabditina</taxon>
        <taxon>Rhabditomorpha</taxon>
        <taxon>Rhabditoidea</taxon>
        <taxon>Rhabditidae</taxon>
        <taxon>Peloderinae</taxon>
        <taxon>Caenorhabditis</taxon>
    </lineage>
</organism>
<evidence type="ECO:0000256" key="1">
    <source>
        <dbReference type="SAM" id="MobiDB-lite"/>
    </source>
</evidence>
<name>A0A8R1E929_CAEJA</name>
<dbReference type="AlphaFoldDB" id="A0A8R1E929"/>
<reference evidence="2" key="2">
    <citation type="submission" date="2022-06" db="UniProtKB">
        <authorList>
            <consortium name="EnsemblMetazoa"/>
        </authorList>
    </citation>
    <scope>IDENTIFICATION</scope>
    <source>
        <strain evidence="2">DF5081</strain>
    </source>
</reference>
<reference evidence="3" key="1">
    <citation type="submission" date="2010-08" db="EMBL/GenBank/DDBJ databases">
        <authorList>
            <consortium name="Caenorhabditis japonica Sequencing Consortium"/>
            <person name="Wilson R.K."/>
        </authorList>
    </citation>
    <scope>NUCLEOTIDE SEQUENCE [LARGE SCALE GENOMIC DNA]</scope>
    <source>
        <strain evidence="3">DF5081</strain>
    </source>
</reference>
<keyword evidence="3" id="KW-1185">Reference proteome</keyword>
<accession>A0A8R1E929</accession>
<sequence length="78" mass="8636">MQCLPGNPYSTPQLLPHQQFVHHMMHQLPYSAPSYHGGGGGGGGHYPRQDYQTPQRRQGYSRDGPGGGRRGSQRSGRY</sequence>
<dbReference type="Proteomes" id="UP000005237">
    <property type="component" value="Unassembled WGS sequence"/>
</dbReference>
<proteinExistence type="predicted"/>
<evidence type="ECO:0000313" key="3">
    <source>
        <dbReference type="Proteomes" id="UP000005237"/>
    </source>
</evidence>
<feature type="compositionally biased region" description="Gly residues" evidence="1">
    <location>
        <begin position="36"/>
        <end position="45"/>
    </location>
</feature>
<feature type="region of interest" description="Disordered" evidence="1">
    <location>
        <begin position="29"/>
        <end position="78"/>
    </location>
</feature>
<protein>
    <submittedName>
        <fullName evidence="2">Uncharacterized protein</fullName>
    </submittedName>
</protein>
<dbReference type="EnsemblMetazoa" id="CJA28174.1">
    <property type="protein sequence ID" value="CJA28174.1"/>
    <property type="gene ID" value="WBGene00183748"/>
</dbReference>
<evidence type="ECO:0000313" key="2">
    <source>
        <dbReference type="EnsemblMetazoa" id="CJA28174.1"/>
    </source>
</evidence>